<keyword evidence="3" id="KW-1185">Reference proteome</keyword>
<protein>
    <recommendedName>
        <fullName evidence="1">RNA polymerase alpha subunit C-terminal domain-containing protein</fullName>
    </recommendedName>
</protein>
<evidence type="ECO:0000259" key="1">
    <source>
        <dbReference type="Pfam" id="PF03118"/>
    </source>
</evidence>
<dbReference type="Pfam" id="PF03118">
    <property type="entry name" value="RNA_pol_A_CTD"/>
    <property type="match status" value="1"/>
</dbReference>
<feature type="domain" description="RNA polymerase alpha subunit C-terminal" evidence="1">
    <location>
        <begin position="13"/>
        <end position="61"/>
    </location>
</feature>
<organism evidence="2 3">
    <name type="scientific">Ancylobacter polymorphus</name>
    <dbReference type="NCBI Taxonomy" id="223390"/>
    <lineage>
        <taxon>Bacteria</taxon>
        <taxon>Pseudomonadati</taxon>
        <taxon>Pseudomonadota</taxon>
        <taxon>Alphaproteobacteria</taxon>
        <taxon>Hyphomicrobiales</taxon>
        <taxon>Xanthobacteraceae</taxon>
        <taxon>Ancylobacter</taxon>
    </lineage>
</organism>
<dbReference type="Gene3D" id="1.10.150.20">
    <property type="entry name" value="5' to 3' exonuclease, C-terminal subdomain"/>
    <property type="match status" value="1"/>
</dbReference>
<dbReference type="EMBL" id="JAUSUI010000005">
    <property type="protein sequence ID" value="MDQ0303812.1"/>
    <property type="molecule type" value="Genomic_DNA"/>
</dbReference>
<comment type="caution">
    <text evidence="2">The sequence shown here is derived from an EMBL/GenBank/DDBJ whole genome shotgun (WGS) entry which is preliminary data.</text>
</comment>
<sequence length="181" mass="19959">MLSDDVELDRVPGLSTRAHNVLVNNNGLKTVGDVRRLSDKEMLKWENFGMVSLREVRELLASDVEPIPDFSGGLRDGNGEPVHVAGPLLTATDEWFAPVADRESPQARGEISPEELRLSGKVVLHFDCGINGQYGSWPFMIHLSELSDDIITYGADYAEVLSRALEAEAARIRLSASRNKD</sequence>
<dbReference type="Proteomes" id="UP001224682">
    <property type="component" value="Unassembled WGS sequence"/>
</dbReference>
<dbReference type="InterPro" id="IPR011260">
    <property type="entry name" value="RNAP_asu_C"/>
</dbReference>
<proteinExistence type="predicted"/>
<name>A0ABU0BD92_9HYPH</name>
<dbReference type="SUPFAM" id="SSF47789">
    <property type="entry name" value="C-terminal domain of RNA polymerase alpha subunit"/>
    <property type="match status" value="1"/>
</dbReference>
<evidence type="ECO:0000313" key="2">
    <source>
        <dbReference type="EMBL" id="MDQ0303812.1"/>
    </source>
</evidence>
<dbReference type="RefSeq" id="WP_307020513.1">
    <property type="nucleotide sequence ID" value="NZ_JAUSUI010000005.1"/>
</dbReference>
<reference evidence="2 3" key="1">
    <citation type="submission" date="2023-07" db="EMBL/GenBank/DDBJ databases">
        <title>Genomic Encyclopedia of Type Strains, Phase IV (KMG-IV): sequencing the most valuable type-strain genomes for metagenomic binning, comparative biology and taxonomic classification.</title>
        <authorList>
            <person name="Goeker M."/>
        </authorList>
    </citation>
    <scope>NUCLEOTIDE SEQUENCE [LARGE SCALE GENOMIC DNA]</scope>
    <source>
        <strain evidence="2 3">DSM 2457</strain>
    </source>
</reference>
<gene>
    <name evidence="2" type="ORF">J2S75_002846</name>
</gene>
<accession>A0ABU0BD92</accession>
<evidence type="ECO:0000313" key="3">
    <source>
        <dbReference type="Proteomes" id="UP001224682"/>
    </source>
</evidence>